<evidence type="ECO:0000256" key="2">
    <source>
        <dbReference type="ARBA" id="ARBA00013819"/>
    </source>
</evidence>
<dbReference type="OrthoDB" id="2194683at2759"/>
<evidence type="ECO:0000256" key="1">
    <source>
        <dbReference type="ARBA" id="ARBA00009573"/>
    </source>
</evidence>
<evidence type="ECO:0000313" key="12">
    <source>
        <dbReference type="Proteomes" id="UP000005666"/>
    </source>
</evidence>
<dbReference type="Gene3D" id="2.130.10.10">
    <property type="entry name" value="YVTN repeat-like/Quinoprotein amine dehydrogenase"/>
    <property type="match status" value="1"/>
</dbReference>
<evidence type="ECO:0000256" key="8">
    <source>
        <dbReference type="PIRNR" id="PIRNR017222"/>
    </source>
</evidence>
<keyword evidence="5" id="KW-0677">Repeat</keyword>
<dbReference type="InterPro" id="IPR036322">
    <property type="entry name" value="WD40_repeat_dom_sf"/>
</dbReference>
<proteinExistence type="inferred from homology"/>
<dbReference type="FunFam" id="2.130.10.10:FF:000596">
    <property type="entry name" value="Eukaryotic translation initiation factor 2A"/>
    <property type="match status" value="1"/>
</dbReference>
<dbReference type="InterPro" id="IPR015943">
    <property type="entry name" value="WD40/YVTN_repeat-like_dom_sf"/>
</dbReference>
<evidence type="ECO:0000256" key="3">
    <source>
        <dbReference type="ARBA" id="ARBA00022540"/>
    </source>
</evidence>
<comment type="function">
    <text evidence="8">Functions in the early steps of protein synthesis of a small number of specific mRNAs. Acts by directing the binding of methionyl-tRNAi to 40S ribosomal subunits. In contrast to the eIF-2 complex, it binds methionyl-tRNAi to 40S subunits in a codon-dependent manner, whereas the eIF-2 complex binds methionyl-tRNAi to 40S subunits in a GTP-dependent manner.</text>
</comment>
<dbReference type="InterPro" id="IPR001680">
    <property type="entry name" value="WD40_rpt"/>
</dbReference>
<dbReference type="EMBL" id="HE612865">
    <property type="protein sequence ID" value="CCE64894.1"/>
    <property type="molecule type" value="Genomic_DNA"/>
</dbReference>
<dbReference type="SUPFAM" id="SSF50978">
    <property type="entry name" value="WD40 repeat-like"/>
    <property type="match status" value="1"/>
</dbReference>
<gene>
    <name evidence="11" type="primary">TPHA0J00710</name>
    <name evidence="11" type="ordered locus">TPHA_0J00710</name>
</gene>
<dbReference type="Proteomes" id="UP000005666">
    <property type="component" value="Chromosome 10"/>
</dbReference>
<dbReference type="PANTHER" id="PTHR13227:SF0">
    <property type="entry name" value="EUKARYOTIC TRANSLATION INITIATION FACTOR 2A"/>
    <property type="match status" value="1"/>
</dbReference>
<keyword evidence="3 8" id="KW-0396">Initiation factor</keyword>
<dbReference type="GO" id="GO:0022627">
    <property type="term" value="C:cytosolic small ribosomal subunit"/>
    <property type="evidence" value="ECO:0007669"/>
    <property type="project" value="TreeGrafter"/>
</dbReference>
<dbReference type="PIRSF" id="PIRSF017222">
    <property type="entry name" value="eIF2A"/>
    <property type="match status" value="1"/>
</dbReference>
<sequence length="646" mass="72117">MSSQFLLKTSQTVELFNGYPAFNEYNDLNENSSITSALLAPCGRFLATSTDSTVKVFTGDQFDSLLCQLDLKNVYDLKFSPSGNFLGTWERASIQDPEHKNVKIWFLNKQFETGVEVKPSYQYQSKSQNGWFLQFSKLDNFAIKLFKKELRLVKLDLNSDEVGFDFTKPYGKIVQESEQQSFTTYLISPAEFPTVCTFTPEKSGKPAQLTIWPVLEGTIAKKIATKTFFKADSCQLKWNDLGNAVLCIATTDFDASNKSYYGENTLYLLSFQGVNGSLGGTSVRVPLSKEGPIHDVSWSPTSRQFGVIFGFMPAQITFFDMRGNIVHSLPEQSKNTMIFSPSARYILIAGFGNLQGSVEILDRHDKFKCITKFNAANTSVCKWSPGGEFIMTATTSPRLRVDNGVKIWHVTGNMVFIKEFKELLKVDWRPKPNYKTSIINEKPSHIIKDWTTKLNDENTAIDPKITNKQQLDIHESVKDYELKHPNKSKSVSADGAAKKPSGTYKPPHARRAEANGTARTVPGMAIVNAKASKAATTTIPGMAPKESKTASKNKKKRASKTKQEGDSADSPGKAVEVTTTVNSDVTVNKEASPEEKKIRSLLKKLRAIETLKQRQSAGDKLEDTQILKIKTEEKVLKDLKDLGWDE</sequence>
<dbReference type="GO" id="GO:0017148">
    <property type="term" value="P:negative regulation of translation"/>
    <property type="evidence" value="ECO:0007669"/>
    <property type="project" value="EnsemblFungi"/>
</dbReference>
<dbReference type="AlphaFoldDB" id="G8BYF2"/>
<organism evidence="11 12">
    <name type="scientific">Tetrapisispora phaffii (strain ATCC 24235 / CBS 4417 / NBRC 1672 / NRRL Y-8282 / UCD 70-5)</name>
    <name type="common">Yeast</name>
    <name type="synonym">Fabospora phaffii</name>
    <dbReference type="NCBI Taxonomy" id="1071381"/>
    <lineage>
        <taxon>Eukaryota</taxon>
        <taxon>Fungi</taxon>
        <taxon>Dikarya</taxon>
        <taxon>Ascomycota</taxon>
        <taxon>Saccharomycotina</taxon>
        <taxon>Saccharomycetes</taxon>
        <taxon>Saccharomycetales</taxon>
        <taxon>Saccharomycetaceae</taxon>
        <taxon>Tetrapisispora</taxon>
    </lineage>
</organism>
<dbReference type="GO" id="GO:0003743">
    <property type="term" value="F:translation initiation factor activity"/>
    <property type="evidence" value="ECO:0007669"/>
    <property type="project" value="UniProtKB-UniRule"/>
</dbReference>
<dbReference type="GO" id="GO:0043022">
    <property type="term" value="F:ribosome binding"/>
    <property type="evidence" value="ECO:0007669"/>
    <property type="project" value="UniProtKB-UniRule"/>
</dbReference>
<dbReference type="Pfam" id="PF00400">
    <property type="entry name" value="WD40"/>
    <property type="match status" value="1"/>
</dbReference>
<dbReference type="OMA" id="RCCAYSP"/>
<dbReference type="HOGENOM" id="CLU_013809_0_1_1"/>
<dbReference type="InterPro" id="IPR013979">
    <property type="entry name" value="TIF_beta_prop-like"/>
</dbReference>
<evidence type="ECO:0000256" key="7">
    <source>
        <dbReference type="ARBA" id="ARBA00022917"/>
    </source>
</evidence>
<feature type="domain" description="Translation initiation factor beta propellor-like" evidence="10">
    <location>
        <begin position="226"/>
        <end position="426"/>
    </location>
</feature>
<name>G8BYF2_TETPH</name>
<keyword evidence="12" id="KW-1185">Reference proteome</keyword>
<dbReference type="GO" id="GO:0003729">
    <property type="term" value="F:mRNA binding"/>
    <property type="evidence" value="ECO:0007669"/>
    <property type="project" value="TreeGrafter"/>
</dbReference>
<evidence type="ECO:0000259" key="10">
    <source>
        <dbReference type="Pfam" id="PF08662"/>
    </source>
</evidence>
<dbReference type="GeneID" id="11533127"/>
<evidence type="ECO:0000256" key="5">
    <source>
        <dbReference type="ARBA" id="ARBA00022737"/>
    </source>
</evidence>
<dbReference type="KEGG" id="tpf:TPHA_0J00710"/>
<evidence type="ECO:0000256" key="9">
    <source>
        <dbReference type="SAM" id="MobiDB-lite"/>
    </source>
</evidence>
<reference evidence="11 12" key="1">
    <citation type="journal article" date="2011" name="Proc. Natl. Acad. Sci. U.S.A.">
        <title>Evolutionary erosion of yeast sex chromosomes by mating-type switching accidents.</title>
        <authorList>
            <person name="Gordon J.L."/>
            <person name="Armisen D."/>
            <person name="Proux-Wera E."/>
            <person name="Oheigeartaigh S.S."/>
            <person name="Byrne K.P."/>
            <person name="Wolfe K.H."/>
        </authorList>
    </citation>
    <scope>NUCLEOTIDE SEQUENCE [LARGE SCALE GENOMIC DNA]</scope>
    <source>
        <strain evidence="12">ATCC 24235 / CBS 4417 / NBRC 1672 / NRRL Y-8282 / UCD 70-5</strain>
    </source>
</reference>
<accession>G8BYF2</accession>
<dbReference type="STRING" id="1071381.G8BYF2"/>
<dbReference type="Pfam" id="PF08662">
    <property type="entry name" value="eIF2A"/>
    <property type="match status" value="1"/>
</dbReference>
<dbReference type="eggNOG" id="KOG2315">
    <property type="taxonomic scope" value="Eukaryota"/>
</dbReference>
<dbReference type="InterPro" id="IPR011387">
    <property type="entry name" value="TIF2A"/>
</dbReference>
<evidence type="ECO:0000256" key="6">
    <source>
        <dbReference type="ARBA" id="ARBA00022845"/>
    </source>
</evidence>
<evidence type="ECO:0000313" key="11">
    <source>
        <dbReference type="EMBL" id="CCE64894.1"/>
    </source>
</evidence>
<feature type="region of interest" description="Disordered" evidence="9">
    <location>
        <begin position="481"/>
        <end position="577"/>
    </location>
</feature>
<keyword evidence="6 8" id="KW-0810">Translation regulation</keyword>
<dbReference type="RefSeq" id="XP_003687328.1">
    <property type="nucleotide sequence ID" value="XM_003687280.1"/>
</dbReference>
<dbReference type="GO" id="GO:0000049">
    <property type="term" value="F:tRNA binding"/>
    <property type="evidence" value="ECO:0007669"/>
    <property type="project" value="UniProtKB-UniRule"/>
</dbReference>
<comment type="similarity">
    <text evidence="1 8">Belongs to the WD repeat EIF2A family.</text>
</comment>
<feature type="compositionally biased region" description="Basic residues" evidence="9">
    <location>
        <begin position="551"/>
        <end position="560"/>
    </location>
</feature>
<keyword evidence="4" id="KW-0853">WD repeat</keyword>
<keyword evidence="7 8" id="KW-0648">Protein biosynthesis</keyword>
<evidence type="ECO:0000256" key="4">
    <source>
        <dbReference type="ARBA" id="ARBA00022574"/>
    </source>
</evidence>
<protein>
    <recommendedName>
        <fullName evidence="2 8">Eukaryotic translation initiation factor 2A</fullName>
        <shortName evidence="8">eIF-2A</shortName>
    </recommendedName>
</protein>
<dbReference type="PANTHER" id="PTHR13227">
    <property type="entry name" value="EUKARYOTIC TRANSLATION INITIATION FACTOR 2A"/>
    <property type="match status" value="1"/>
</dbReference>